<dbReference type="NCBIfam" id="TIGR01145">
    <property type="entry name" value="ATP_synt_delta"/>
    <property type="match status" value="1"/>
</dbReference>
<evidence type="ECO:0000313" key="10">
    <source>
        <dbReference type="Proteomes" id="UP000823486"/>
    </source>
</evidence>
<comment type="similarity">
    <text evidence="8">Belongs to the ATPase delta chain family.</text>
</comment>
<evidence type="ECO:0000256" key="3">
    <source>
        <dbReference type="ARBA" id="ARBA00022781"/>
    </source>
</evidence>
<dbReference type="Pfam" id="PF00213">
    <property type="entry name" value="OSCP"/>
    <property type="match status" value="1"/>
</dbReference>
<comment type="caution">
    <text evidence="9">The sequence shown here is derived from an EMBL/GenBank/DDBJ whole genome shotgun (WGS) entry which is preliminary data.</text>
</comment>
<keyword evidence="4 8" id="KW-0406">Ion transport</keyword>
<organism evidence="9 10">
    <name type="scientific">Peribacillus deserti</name>
    <dbReference type="NCBI Taxonomy" id="673318"/>
    <lineage>
        <taxon>Bacteria</taxon>
        <taxon>Bacillati</taxon>
        <taxon>Bacillota</taxon>
        <taxon>Bacilli</taxon>
        <taxon>Bacillales</taxon>
        <taxon>Bacillaceae</taxon>
        <taxon>Peribacillus</taxon>
    </lineage>
</organism>
<dbReference type="NCBIfam" id="NF004402">
    <property type="entry name" value="PRK05758.2-2"/>
    <property type="match status" value="1"/>
</dbReference>
<keyword evidence="7 8" id="KW-0066">ATP synthesis</keyword>
<evidence type="ECO:0000313" key="9">
    <source>
        <dbReference type="EMBL" id="MBM7690685.1"/>
    </source>
</evidence>
<reference evidence="9 10" key="1">
    <citation type="submission" date="2021-01" db="EMBL/GenBank/DDBJ databases">
        <title>Genomic Encyclopedia of Type Strains, Phase IV (KMG-IV): sequencing the most valuable type-strain genomes for metagenomic binning, comparative biology and taxonomic classification.</title>
        <authorList>
            <person name="Goeker M."/>
        </authorList>
    </citation>
    <scope>NUCLEOTIDE SEQUENCE [LARGE SCALE GENOMIC DNA]</scope>
    <source>
        <strain evidence="9 10">DSM 105482</strain>
    </source>
</reference>
<protein>
    <recommendedName>
        <fullName evidence="8">ATP synthase subunit delta</fullName>
    </recommendedName>
    <alternativeName>
        <fullName evidence="8">ATP synthase F(1) sector subunit delta</fullName>
    </alternativeName>
    <alternativeName>
        <fullName evidence="8">F-type ATPase subunit delta</fullName>
        <shortName evidence="8">F-ATPase subunit delta</shortName>
    </alternativeName>
</protein>
<dbReference type="PRINTS" id="PR00125">
    <property type="entry name" value="ATPASEDELTA"/>
</dbReference>
<evidence type="ECO:0000256" key="2">
    <source>
        <dbReference type="ARBA" id="ARBA00022448"/>
    </source>
</evidence>
<dbReference type="EMBL" id="JAFBFI010000001">
    <property type="protein sequence ID" value="MBM7690685.1"/>
    <property type="molecule type" value="Genomic_DNA"/>
</dbReference>
<evidence type="ECO:0000256" key="4">
    <source>
        <dbReference type="ARBA" id="ARBA00023065"/>
    </source>
</evidence>
<comment type="function">
    <text evidence="8">F(1)F(0) ATP synthase produces ATP from ADP in the presence of a proton or sodium gradient. F-type ATPases consist of two structural domains, F(1) containing the extramembraneous catalytic core and F(0) containing the membrane proton channel, linked together by a central stalk and a peripheral stalk. During catalysis, ATP synthesis in the catalytic domain of F(1) is coupled via a rotary mechanism of the central stalk subunits to proton translocation.</text>
</comment>
<evidence type="ECO:0000256" key="5">
    <source>
        <dbReference type="ARBA" id="ARBA00023136"/>
    </source>
</evidence>
<evidence type="ECO:0000256" key="8">
    <source>
        <dbReference type="HAMAP-Rule" id="MF_01416"/>
    </source>
</evidence>
<dbReference type="Proteomes" id="UP000823486">
    <property type="component" value="Unassembled WGS sequence"/>
</dbReference>
<sequence length="178" mass="20116">MSNTTVAQRYAVALFQIAKEQNLLVQFEEELRTVRTVFSQNSELQGFLSHPKITIDQKKLFIKNVFGSVSAGVQNTLMLLVERHRENIITEVADDFINLANEERGEAEAKVYSVRPLTDEERQAINSSFAKRVGKQSLIIENIIDRSLLGGVKIRIGNRIFDGSVSGKLQRLEKQLLV</sequence>
<dbReference type="RefSeq" id="WP_204537375.1">
    <property type="nucleotide sequence ID" value="NZ_JAFBFI010000001.1"/>
</dbReference>
<keyword evidence="2 8" id="KW-0813">Transport</keyword>
<name>A0ABS2QCH7_9BACI</name>
<dbReference type="Gene3D" id="1.10.520.20">
    <property type="entry name" value="N-terminal domain of the delta subunit of the F1F0-ATP synthase"/>
    <property type="match status" value="1"/>
</dbReference>
<keyword evidence="10" id="KW-1185">Reference proteome</keyword>
<accession>A0ABS2QCH7</accession>
<dbReference type="PROSITE" id="PS00389">
    <property type="entry name" value="ATPASE_DELTA"/>
    <property type="match status" value="1"/>
</dbReference>
<dbReference type="NCBIfam" id="NF004403">
    <property type="entry name" value="PRK05758.2-4"/>
    <property type="match status" value="1"/>
</dbReference>
<dbReference type="InterPro" id="IPR020781">
    <property type="entry name" value="ATPase_OSCP/d_CS"/>
</dbReference>
<dbReference type="InterPro" id="IPR026015">
    <property type="entry name" value="ATP_synth_OSCP/delta_N_sf"/>
</dbReference>
<dbReference type="HAMAP" id="MF_01416">
    <property type="entry name" value="ATP_synth_delta_bact"/>
    <property type="match status" value="1"/>
</dbReference>
<keyword evidence="6 8" id="KW-0139">CF(1)</keyword>
<comment type="function">
    <text evidence="8">This protein is part of the stalk that links CF(0) to CF(1). It either transmits conformational changes from CF(0) to CF(1) or is implicated in proton conduction.</text>
</comment>
<gene>
    <name evidence="8" type="primary">atpH</name>
    <name evidence="9" type="ORF">JOC77_000088</name>
</gene>
<dbReference type="InterPro" id="IPR000711">
    <property type="entry name" value="ATPase_OSCP/dsu"/>
</dbReference>
<dbReference type="PANTHER" id="PTHR11910">
    <property type="entry name" value="ATP SYNTHASE DELTA CHAIN"/>
    <property type="match status" value="1"/>
</dbReference>
<evidence type="ECO:0000256" key="6">
    <source>
        <dbReference type="ARBA" id="ARBA00023196"/>
    </source>
</evidence>
<keyword evidence="5 8" id="KW-0472">Membrane</keyword>
<dbReference type="SUPFAM" id="SSF47928">
    <property type="entry name" value="N-terminal domain of the delta subunit of the F1F0-ATP synthase"/>
    <property type="match status" value="1"/>
</dbReference>
<evidence type="ECO:0000256" key="1">
    <source>
        <dbReference type="ARBA" id="ARBA00004370"/>
    </source>
</evidence>
<keyword evidence="8" id="KW-1003">Cell membrane</keyword>
<evidence type="ECO:0000256" key="7">
    <source>
        <dbReference type="ARBA" id="ARBA00023310"/>
    </source>
</evidence>
<keyword evidence="3 8" id="KW-0375">Hydrogen ion transport</keyword>
<proteinExistence type="inferred from homology"/>
<comment type="subcellular location">
    <subcellularLocation>
        <location evidence="8">Cell membrane</location>
        <topology evidence="8">Peripheral membrane protein</topology>
    </subcellularLocation>
    <subcellularLocation>
        <location evidence="1">Membrane</location>
    </subcellularLocation>
</comment>